<reference evidence="1" key="1">
    <citation type="submission" date="2018-11" db="EMBL/GenBank/DDBJ databases">
        <authorList>
            <consortium name="Pathogen Informatics"/>
        </authorList>
    </citation>
    <scope>NUCLEOTIDE SEQUENCE [LARGE SCALE GENOMIC DNA]</scope>
</reference>
<dbReference type="AlphaFoldDB" id="A0A3P7F8B8"/>
<name>A0A3P7F8B8_TOXCA</name>
<proteinExistence type="predicted"/>
<accession>A0A3P7F8B8</accession>
<evidence type="ECO:0000313" key="1">
    <source>
        <dbReference type="EMBL" id="VDM28716.1"/>
    </source>
</evidence>
<organism evidence="1">
    <name type="scientific">Toxocara canis</name>
    <name type="common">Canine roundworm</name>
    <dbReference type="NCBI Taxonomy" id="6265"/>
    <lineage>
        <taxon>Eukaryota</taxon>
        <taxon>Metazoa</taxon>
        <taxon>Ecdysozoa</taxon>
        <taxon>Nematoda</taxon>
        <taxon>Chromadorea</taxon>
        <taxon>Rhabditida</taxon>
        <taxon>Spirurina</taxon>
        <taxon>Ascaridomorpha</taxon>
        <taxon>Ascaridoidea</taxon>
        <taxon>Toxocaridae</taxon>
        <taxon>Toxocara</taxon>
    </lineage>
</organism>
<protein>
    <submittedName>
        <fullName evidence="1">Uncharacterized protein</fullName>
    </submittedName>
</protein>
<sequence>MGGSEVCGLVQKRNLFGYPLEVIASQRLILVTEKFTEFVAGPPTPSPLVII</sequence>
<dbReference type="EMBL" id="UYWY01003470">
    <property type="protein sequence ID" value="VDM28716.1"/>
    <property type="molecule type" value="Genomic_DNA"/>
</dbReference>
<gene>
    <name evidence="1" type="ORF">TCNE_LOCUS2999</name>
</gene>